<feature type="compositionally biased region" description="Polar residues" evidence="2">
    <location>
        <begin position="36"/>
        <end position="46"/>
    </location>
</feature>
<sequence>MRRAITFLSAITVAAMGWTLGTAQAAPAPPPPPGSAQETSFSAEQQRSALRFWTAERLRTARDMTGPRQTGTTDARSSAAGPSAAGPRVTIPPVSAPESVSPSGAAPSVAASSPTPWTGGGLISTTAGKVFFQNASGGTFACSATVANADNKSVVLTAGHCVVDAGTGEVYRNWVFIPGYANGNRPFGTFTARSLFHLGQYVSTRGDANWDLAYAVMGQVSGRSLVDTVGAQGIAFNSPTGRHVHSFGYGGSAAEGNGERLNHCEGDEYPDAGRPGSTMWGIDCVQTGGSSGGGFLADFNTSNGGGYLIGNISVSAGNNEYHPTLGNEALDLYRQAGAA</sequence>
<dbReference type="RefSeq" id="WP_311724248.1">
    <property type="nucleotide sequence ID" value="NZ_JAVRFD010000006.1"/>
</dbReference>
<reference evidence="4" key="1">
    <citation type="submission" date="2024-05" db="EMBL/GenBank/DDBJ databases">
        <title>30 novel species of actinomycetes from the DSMZ collection.</title>
        <authorList>
            <person name="Nouioui I."/>
        </authorList>
    </citation>
    <scope>NUCLEOTIDE SEQUENCE</scope>
    <source>
        <strain evidence="4">DSM 41529</strain>
    </source>
</reference>
<dbReference type="InterPro" id="IPR009003">
    <property type="entry name" value="Peptidase_S1_PA"/>
</dbReference>
<dbReference type="Proteomes" id="UP001180754">
    <property type="component" value="Unassembled WGS sequence"/>
</dbReference>
<dbReference type="PANTHER" id="PTHR15462:SF19">
    <property type="entry name" value="PEPTIDASE S1 DOMAIN-CONTAINING PROTEIN"/>
    <property type="match status" value="1"/>
</dbReference>
<feature type="signal peptide" evidence="3">
    <location>
        <begin position="1"/>
        <end position="25"/>
    </location>
</feature>
<evidence type="ECO:0008006" key="6">
    <source>
        <dbReference type="Google" id="ProtNLM"/>
    </source>
</evidence>
<dbReference type="InterPro" id="IPR043504">
    <property type="entry name" value="Peptidase_S1_PA_chymotrypsin"/>
</dbReference>
<feature type="compositionally biased region" description="Low complexity" evidence="2">
    <location>
        <begin position="75"/>
        <end position="115"/>
    </location>
</feature>
<dbReference type="Gene3D" id="2.40.10.10">
    <property type="entry name" value="Trypsin-like serine proteases"/>
    <property type="match status" value="2"/>
</dbReference>
<dbReference type="PANTHER" id="PTHR15462">
    <property type="entry name" value="SERINE PROTEASE"/>
    <property type="match status" value="1"/>
</dbReference>
<evidence type="ECO:0000313" key="4">
    <source>
        <dbReference type="EMBL" id="MDT0543833.1"/>
    </source>
</evidence>
<evidence type="ECO:0000256" key="1">
    <source>
        <dbReference type="ARBA" id="ARBA00022729"/>
    </source>
</evidence>
<evidence type="ECO:0000256" key="2">
    <source>
        <dbReference type="SAM" id="MobiDB-lite"/>
    </source>
</evidence>
<organism evidence="4 5">
    <name type="scientific">Streptomyces lonegramiae</name>
    <dbReference type="NCBI Taxonomy" id="3075524"/>
    <lineage>
        <taxon>Bacteria</taxon>
        <taxon>Bacillati</taxon>
        <taxon>Actinomycetota</taxon>
        <taxon>Actinomycetes</taxon>
        <taxon>Kitasatosporales</taxon>
        <taxon>Streptomycetaceae</taxon>
        <taxon>Streptomyces</taxon>
    </lineage>
</organism>
<dbReference type="SUPFAM" id="SSF50494">
    <property type="entry name" value="Trypsin-like serine proteases"/>
    <property type="match status" value="1"/>
</dbReference>
<dbReference type="InterPro" id="IPR050966">
    <property type="entry name" value="Glutamyl_endopeptidase"/>
</dbReference>
<feature type="chain" id="PRO_5045174739" description="Trypsin" evidence="3">
    <location>
        <begin position="26"/>
        <end position="339"/>
    </location>
</feature>
<keyword evidence="5" id="KW-1185">Reference proteome</keyword>
<comment type="caution">
    <text evidence="4">The sequence shown here is derived from an EMBL/GenBank/DDBJ whole genome shotgun (WGS) entry which is preliminary data.</text>
</comment>
<evidence type="ECO:0000256" key="3">
    <source>
        <dbReference type="SAM" id="SignalP"/>
    </source>
</evidence>
<accession>A0ABU2XD46</accession>
<feature type="region of interest" description="Disordered" evidence="2">
    <location>
        <begin position="58"/>
        <end position="115"/>
    </location>
</feature>
<name>A0ABU2XD46_9ACTN</name>
<proteinExistence type="predicted"/>
<keyword evidence="1 3" id="KW-0732">Signal</keyword>
<feature type="region of interest" description="Disordered" evidence="2">
    <location>
        <begin position="24"/>
        <end position="46"/>
    </location>
</feature>
<evidence type="ECO:0000313" key="5">
    <source>
        <dbReference type="Proteomes" id="UP001180754"/>
    </source>
</evidence>
<gene>
    <name evidence="4" type="ORF">RND15_14155</name>
</gene>
<protein>
    <recommendedName>
        <fullName evidence="6">Trypsin</fullName>
    </recommendedName>
</protein>
<dbReference type="EMBL" id="JAVRFD010000006">
    <property type="protein sequence ID" value="MDT0543833.1"/>
    <property type="molecule type" value="Genomic_DNA"/>
</dbReference>